<evidence type="ECO:0000256" key="1">
    <source>
        <dbReference type="ARBA" id="ARBA00008563"/>
    </source>
</evidence>
<evidence type="ECO:0000256" key="3">
    <source>
        <dbReference type="ARBA" id="ARBA00023274"/>
    </source>
</evidence>
<comment type="subcellular location">
    <subcellularLocation>
        <location evidence="4">Plastid</location>
        <location evidence="4">Chloroplast</location>
    </subcellularLocation>
</comment>
<dbReference type="GO" id="GO:0003735">
    <property type="term" value="F:structural constituent of ribosome"/>
    <property type="evidence" value="ECO:0007669"/>
    <property type="project" value="InterPro"/>
</dbReference>
<name>A0A0A0UST5_9BRYO</name>
<dbReference type="GO" id="GO:1990904">
    <property type="term" value="C:ribonucleoprotein complex"/>
    <property type="evidence" value="ECO:0007669"/>
    <property type="project" value="UniProtKB-KW"/>
</dbReference>
<dbReference type="InterPro" id="IPR028909">
    <property type="entry name" value="bL21-like"/>
</dbReference>
<evidence type="ECO:0000256" key="4">
    <source>
        <dbReference type="HAMAP-Rule" id="MF_01363"/>
    </source>
</evidence>
<organism evidence="6">
    <name type="scientific">Sanionia uncinata</name>
    <dbReference type="NCBI Taxonomy" id="140003"/>
    <lineage>
        <taxon>Eukaryota</taxon>
        <taxon>Viridiplantae</taxon>
        <taxon>Streptophyta</taxon>
        <taxon>Embryophyta</taxon>
        <taxon>Bryophyta</taxon>
        <taxon>Bryophytina</taxon>
        <taxon>Bryopsida</taxon>
        <taxon>Bryidae</taxon>
        <taxon>Hypnanae</taxon>
        <taxon>Hypnales</taxon>
        <taxon>Amblystegiaceae</taxon>
        <taxon>Sanionia</taxon>
    </lineage>
</organism>
<keyword evidence="3 4" id="KW-0687">Ribonucleoprotein</keyword>
<dbReference type="GO" id="GO:0006412">
    <property type="term" value="P:translation"/>
    <property type="evidence" value="ECO:0007669"/>
    <property type="project" value="UniProtKB-UniRule"/>
</dbReference>
<dbReference type="HAMAP" id="MF_01363">
    <property type="entry name" value="Ribosomal_bL21"/>
    <property type="match status" value="1"/>
</dbReference>
<comment type="function">
    <text evidence="4 5">This protein binds to 23S rRNA.</text>
</comment>
<dbReference type="InterPro" id="IPR001787">
    <property type="entry name" value="Ribosomal_bL21"/>
</dbReference>
<dbReference type="InterPro" id="IPR036164">
    <property type="entry name" value="bL21-like_sf"/>
</dbReference>
<geneLocation type="chloroplast" evidence="6"/>
<dbReference type="GeneID" id="22165076"/>
<reference evidence="6" key="1">
    <citation type="submission" date="2014-07" db="EMBL/GenBank/DDBJ databases">
        <title>Complete chloroplast genome sequences of an Antarctic moss Sanionia uncinata.</title>
        <authorList>
            <person name="Park M."/>
            <person name="Lee J."/>
            <person name="Shin S.C."/>
            <person name="Park H."/>
            <person name="Katny A.C."/>
            <person name="Lee H."/>
        </authorList>
    </citation>
    <scope>NUCLEOTIDE SEQUENCE</scope>
</reference>
<evidence type="ECO:0000256" key="2">
    <source>
        <dbReference type="ARBA" id="ARBA00022980"/>
    </source>
</evidence>
<dbReference type="PANTHER" id="PTHR21349:SF0">
    <property type="entry name" value="LARGE RIBOSOMAL SUBUNIT PROTEIN BL21M"/>
    <property type="match status" value="1"/>
</dbReference>
<keyword evidence="4" id="KW-0694">RNA-binding</keyword>
<keyword evidence="6" id="KW-0934">Plastid</keyword>
<keyword evidence="6" id="KW-0150">Chloroplast</keyword>
<dbReference type="GO" id="GO:0019843">
    <property type="term" value="F:rRNA binding"/>
    <property type="evidence" value="ECO:0007669"/>
    <property type="project" value="UniProtKB-UniRule"/>
</dbReference>
<dbReference type="RefSeq" id="YP_009109495.1">
    <property type="nucleotide sequence ID" value="NC_025668.1"/>
</dbReference>
<dbReference type="SUPFAM" id="SSF141091">
    <property type="entry name" value="L21p-like"/>
    <property type="match status" value="1"/>
</dbReference>
<dbReference type="GO" id="GO:0005840">
    <property type="term" value="C:ribosome"/>
    <property type="evidence" value="ECO:0007669"/>
    <property type="project" value="UniProtKB-KW"/>
</dbReference>
<comment type="similarity">
    <text evidence="1 4 5">Belongs to the bacterial ribosomal protein bL21 family.</text>
</comment>
<dbReference type="EMBL" id="KM111545">
    <property type="protein sequence ID" value="AIW52184.1"/>
    <property type="molecule type" value="Genomic_DNA"/>
</dbReference>
<proteinExistence type="inferred from homology"/>
<protein>
    <recommendedName>
        <fullName evidence="4">Large ribosomal subunit protein bL21c</fullName>
    </recommendedName>
</protein>
<sequence>MNMYAIIETGGEQLRVEPGRFYDIRHFAPLKPKSLSSNTKILIYRVLMIRNETTISIGQPWLKNAIVKGRILHSHLENKITVYKMNSKKKTRRKFGHRQISARFVVDSICLDGKELYK</sequence>
<accession>A0A0A0UST5</accession>
<dbReference type="GO" id="GO:0009507">
    <property type="term" value="C:chloroplast"/>
    <property type="evidence" value="ECO:0007669"/>
    <property type="project" value="UniProtKB-SubCell"/>
</dbReference>
<gene>
    <name evidence="4 6" type="primary">rpl21</name>
    <name evidence="6" type="ORF">SunCp071</name>
</gene>
<keyword evidence="2 4" id="KW-0689">Ribosomal protein</keyword>
<evidence type="ECO:0000313" key="6">
    <source>
        <dbReference type="EMBL" id="AIW52184.1"/>
    </source>
</evidence>
<dbReference type="Pfam" id="PF00829">
    <property type="entry name" value="Ribosomal_L21p"/>
    <property type="match status" value="1"/>
</dbReference>
<dbReference type="AlphaFoldDB" id="A0A0A0UST5"/>
<dbReference type="NCBIfam" id="TIGR00061">
    <property type="entry name" value="L21"/>
    <property type="match status" value="1"/>
</dbReference>
<comment type="subunit">
    <text evidence="4 5">Part of the 50S ribosomal subunit.</text>
</comment>
<dbReference type="PANTHER" id="PTHR21349">
    <property type="entry name" value="50S RIBOSOMAL PROTEIN L21"/>
    <property type="match status" value="1"/>
</dbReference>
<keyword evidence="4" id="KW-0699">rRNA-binding</keyword>
<evidence type="ECO:0000256" key="5">
    <source>
        <dbReference type="RuleBase" id="RU000563"/>
    </source>
</evidence>